<accession>A0ACC2PZ30</accession>
<dbReference type="EMBL" id="CM056741">
    <property type="protein sequence ID" value="KAJ8688213.1"/>
    <property type="molecule type" value="Genomic_DNA"/>
</dbReference>
<comment type="caution">
    <text evidence="1">The sequence shown here is derived from an EMBL/GenBank/DDBJ whole genome shotgun (WGS) entry which is preliminary data.</text>
</comment>
<organism evidence="1 2">
    <name type="scientific">Eretmocerus hayati</name>
    <dbReference type="NCBI Taxonomy" id="131215"/>
    <lineage>
        <taxon>Eukaryota</taxon>
        <taxon>Metazoa</taxon>
        <taxon>Ecdysozoa</taxon>
        <taxon>Arthropoda</taxon>
        <taxon>Hexapoda</taxon>
        <taxon>Insecta</taxon>
        <taxon>Pterygota</taxon>
        <taxon>Neoptera</taxon>
        <taxon>Endopterygota</taxon>
        <taxon>Hymenoptera</taxon>
        <taxon>Apocrita</taxon>
        <taxon>Proctotrupomorpha</taxon>
        <taxon>Chalcidoidea</taxon>
        <taxon>Aphelinidae</taxon>
        <taxon>Aphelininae</taxon>
        <taxon>Eretmocerus</taxon>
    </lineage>
</organism>
<reference evidence="1" key="1">
    <citation type="submission" date="2023-04" db="EMBL/GenBank/DDBJ databases">
        <title>A chromosome-level genome assembly of the parasitoid wasp Eretmocerus hayati.</title>
        <authorList>
            <person name="Zhong Y."/>
            <person name="Liu S."/>
            <person name="Liu Y."/>
        </authorList>
    </citation>
    <scope>NUCLEOTIDE SEQUENCE</scope>
    <source>
        <strain evidence="1">ZJU_SS_LIU_2023</strain>
    </source>
</reference>
<protein>
    <submittedName>
        <fullName evidence="1">Uncharacterized protein</fullName>
    </submittedName>
</protein>
<gene>
    <name evidence="1" type="ORF">QAD02_024008</name>
</gene>
<proteinExistence type="predicted"/>
<keyword evidence="2" id="KW-1185">Reference proteome</keyword>
<name>A0ACC2PZ30_9HYME</name>
<evidence type="ECO:0000313" key="1">
    <source>
        <dbReference type="EMBL" id="KAJ8688213.1"/>
    </source>
</evidence>
<evidence type="ECO:0000313" key="2">
    <source>
        <dbReference type="Proteomes" id="UP001239111"/>
    </source>
</evidence>
<sequence length="431" mass="48757">MDLVCNRKRQKSLQLRKAVLRYDVGEAENLIETGADVNFVNPATKQSILDTAIRIGQKDMVTLLLHHGADPNPGKNSQSCKTILSSAVAIRSLHLTLDMFKTISEEDHTEILELLLNHGALSDSNRVSVFNAVLRFGSLATMSLFAKFGLDLDRCKVRFPLHEAAKNQCQEVLCKLLQSDYLFKIDELNESGSTALHLASSAGNGVSLRLLLESGADPNLLNRDGESALDIAIRGENYAEVEVLLNYNARTSKGCILMMADKSCNKKIVKSVLRRMILMEALGERLFNDEDERLLKKSEWIGGMYSVCKSELEIMRVYRVCGSISFYDVLLNNEIFSTPNRILINMLKESLISHVEEFFPHFLTTIEYRVSQIEHRYECINRARTSLEQILCLDSGTFHVIYSKIMSSLEWKDFYHLCRLNSKPYVSDVSL</sequence>
<dbReference type="Proteomes" id="UP001239111">
    <property type="component" value="Chromosome 1"/>
</dbReference>